<gene>
    <name evidence="2" type="ORF">RND81_01G182000</name>
</gene>
<comment type="caution">
    <text evidence="2">The sequence shown here is derived from an EMBL/GenBank/DDBJ whole genome shotgun (WGS) entry which is preliminary data.</text>
</comment>
<evidence type="ECO:0000313" key="2">
    <source>
        <dbReference type="EMBL" id="KAK9757721.1"/>
    </source>
</evidence>
<accession>A0AAW1NFM3</accession>
<sequence>MKCDEHLSDQSSSVGVCASCLRDRLVSLIEQQIQSKIQLLSSFDNPNLNHNPNFSRRSPLMFPQSVSPYISRRKSEGIQIFHGSPQVNVNSPIKKRNSVGKLRLISKIIRYKPPSLSKLFNSASISRNLAAVMTRRSKGVSPENEWEDDHEERETVEPSPPSWSTRSSHDRVRPNQACRPSLTSCLSPFFQAGHAQQ</sequence>
<dbReference type="EMBL" id="JBDFQZ010000001">
    <property type="protein sequence ID" value="KAK9757721.1"/>
    <property type="molecule type" value="Genomic_DNA"/>
</dbReference>
<dbReference type="Proteomes" id="UP001443914">
    <property type="component" value="Unassembled WGS sequence"/>
</dbReference>
<dbReference type="PANTHER" id="PTHR35486:SF1">
    <property type="entry name" value="OS02G0689500 PROTEIN"/>
    <property type="match status" value="1"/>
</dbReference>
<evidence type="ECO:0000256" key="1">
    <source>
        <dbReference type="SAM" id="MobiDB-lite"/>
    </source>
</evidence>
<proteinExistence type="predicted"/>
<organism evidence="2 3">
    <name type="scientific">Saponaria officinalis</name>
    <name type="common">Common soapwort</name>
    <name type="synonym">Lychnis saponaria</name>
    <dbReference type="NCBI Taxonomy" id="3572"/>
    <lineage>
        <taxon>Eukaryota</taxon>
        <taxon>Viridiplantae</taxon>
        <taxon>Streptophyta</taxon>
        <taxon>Embryophyta</taxon>
        <taxon>Tracheophyta</taxon>
        <taxon>Spermatophyta</taxon>
        <taxon>Magnoliopsida</taxon>
        <taxon>eudicotyledons</taxon>
        <taxon>Gunneridae</taxon>
        <taxon>Pentapetalae</taxon>
        <taxon>Caryophyllales</taxon>
        <taxon>Caryophyllaceae</taxon>
        <taxon>Caryophylleae</taxon>
        <taxon>Saponaria</taxon>
    </lineage>
</organism>
<name>A0AAW1NFM3_SAPOF</name>
<protein>
    <submittedName>
        <fullName evidence="2">Uncharacterized protein</fullName>
    </submittedName>
</protein>
<keyword evidence="3" id="KW-1185">Reference proteome</keyword>
<dbReference type="PANTHER" id="PTHR35486">
    <property type="entry name" value="EXPRESSED PROTEIN"/>
    <property type="match status" value="1"/>
</dbReference>
<feature type="region of interest" description="Disordered" evidence="1">
    <location>
        <begin position="135"/>
        <end position="179"/>
    </location>
</feature>
<reference evidence="2" key="1">
    <citation type="submission" date="2024-03" db="EMBL/GenBank/DDBJ databases">
        <title>WGS assembly of Saponaria officinalis var. Norfolk2.</title>
        <authorList>
            <person name="Jenkins J."/>
            <person name="Shu S."/>
            <person name="Grimwood J."/>
            <person name="Barry K."/>
            <person name="Goodstein D."/>
            <person name="Schmutz J."/>
            <person name="Leebens-Mack J."/>
            <person name="Osbourn A."/>
        </authorList>
    </citation>
    <scope>NUCLEOTIDE SEQUENCE [LARGE SCALE GENOMIC DNA]</scope>
    <source>
        <strain evidence="2">JIC</strain>
    </source>
</reference>
<evidence type="ECO:0000313" key="3">
    <source>
        <dbReference type="Proteomes" id="UP001443914"/>
    </source>
</evidence>
<dbReference type="AlphaFoldDB" id="A0AAW1NFM3"/>